<dbReference type="FunFam" id="3.30.40.10:FF:000230">
    <property type="entry name" value="RBR-type E3 ubiquitin transferase"/>
    <property type="match status" value="1"/>
</dbReference>
<organism evidence="8 9">
    <name type="scientific">Tripterygium wilfordii</name>
    <name type="common">Thunder God vine</name>
    <dbReference type="NCBI Taxonomy" id="458696"/>
    <lineage>
        <taxon>Eukaryota</taxon>
        <taxon>Viridiplantae</taxon>
        <taxon>Streptophyta</taxon>
        <taxon>Embryophyta</taxon>
        <taxon>Tracheophyta</taxon>
        <taxon>Spermatophyta</taxon>
        <taxon>Magnoliopsida</taxon>
        <taxon>eudicotyledons</taxon>
        <taxon>Gunneridae</taxon>
        <taxon>Pentapetalae</taxon>
        <taxon>rosids</taxon>
        <taxon>fabids</taxon>
        <taxon>Celastrales</taxon>
        <taxon>Celastraceae</taxon>
        <taxon>Tripterygium</taxon>
    </lineage>
</organism>
<protein>
    <submittedName>
        <fullName evidence="8">E3 ubiquitin-protein ligase</fullName>
    </submittedName>
</protein>
<dbReference type="Gene3D" id="3.30.40.10">
    <property type="entry name" value="Zinc/RING finger domain, C3HC4 (zinc finger)"/>
    <property type="match status" value="1"/>
</dbReference>
<comment type="function">
    <text evidence="1">Might act as an E3 ubiquitin-protein ligase, or as part of E3 complex, which accepts ubiquitin from specific E2 ubiquitin-conjugating enzymes and then transfers it to substrates.</text>
</comment>
<evidence type="ECO:0000256" key="5">
    <source>
        <dbReference type="ARBA" id="ARBA00022833"/>
    </source>
</evidence>
<comment type="similarity">
    <text evidence="2">Belongs to the RBR family. Ariadne subfamily.</text>
</comment>
<keyword evidence="3" id="KW-0479">Metal-binding</keyword>
<sequence>MEGIISGSSNNDNGDDHDLFVDDFYFSALFDDDQVFPISDEKYALELHLQEALISSLISFKRPENHEASNHQIHKPTLTKRVKESGESSSQSQCFCAICMDVKQNEEMFSTNTCTHTFCTDCITKYVAAKIQGNISMVKCPGLDCNETLELENVRDIIRRKCLIGGKTTCLSQ</sequence>
<dbReference type="InterPro" id="IPR031127">
    <property type="entry name" value="E3_UB_ligase_RBR"/>
</dbReference>
<dbReference type="Proteomes" id="UP000593562">
    <property type="component" value="Unassembled WGS sequence"/>
</dbReference>
<dbReference type="GO" id="GO:0016567">
    <property type="term" value="P:protein ubiquitination"/>
    <property type="evidence" value="ECO:0007669"/>
    <property type="project" value="InterPro"/>
</dbReference>
<dbReference type="InterPro" id="IPR001841">
    <property type="entry name" value="Znf_RING"/>
</dbReference>
<dbReference type="SUPFAM" id="SSF57850">
    <property type="entry name" value="RING/U-box"/>
    <property type="match status" value="1"/>
</dbReference>
<evidence type="ECO:0000256" key="1">
    <source>
        <dbReference type="ARBA" id="ARBA00003976"/>
    </source>
</evidence>
<accession>A0A7J7DBU9</accession>
<dbReference type="InParanoid" id="A0A7J7DBU9"/>
<evidence type="ECO:0000256" key="4">
    <source>
        <dbReference type="ARBA" id="ARBA00022771"/>
    </source>
</evidence>
<dbReference type="Pfam" id="PF00097">
    <property type="entry name" value="zf-C3HC4"/>
    <property type="match status" value="1"/>
</dbReference>
<name>A0A7J7DBU9_TRIWF</name>
<evidence type="ECO:0000313" key="8">
    <source>
        <dbReference type="EMBL" id="KAF5743817.1"/>
    </source>
</evidence>
<dbReference type="AlphaFoldDB" id="A0A7J7DBU9"/>
<reference evidence="8 9" key="1">
    <citation type="journal article" date="2020" name="Nat. Commun.">
        <title>Genome of Tripterygium wilfordii and identification of cytochrome P450 involved in triptolide biosynthesis.</title>
        <authorList>
            <person name="Tu L."/>
            <person name="Su P."/>
            <person name="Zhang Z."/>
            <person name="Gao L."/>
            <person name="Wang J."/>
            <person name="Hu T."/>
            <person name="Zhou J."/>
            <person name="Zhang Y."/>
            <person name="Zhao Y."/>
            <person name="Liu Y."/>
            <person name="Song Y."/>
            <person name="Tong Y."/>
            <person name="Lu Y."/>
            <person name="Yang J."/>
            <person name="Xu C."/>
            <person name="Jia M."/>
            <person name="Peters R.J."/>
            <person name="Huang L."/>
            <person name="Gao W."/>
        </authorList>
    </citation>
    <scope>NUCLEOTIDE SEQUENCE [LARGE SCALE GENOMIC DNA]</scope>
    <source>
        <strain evidence="9">cv. XIE 37</strain>
        <tissue evidence="8">Leaf</tissue>
    </source>
</reference>
<dbReference type="PROSITE" id="PS50089">
    <property type="entry name" value="ZF_RING_2"/>
    <property type="match status" value="1"/>
</dbReference>
<dbReference type="PROSITE" id="PS00518">
    <property type="entry name" value="ZF_RING_1"/>
    <property type="match status" value="1"/>
</dbReference>
<evidence type="ECO:0000259" key="7">
    <source>
        <dbReference type="PROSITE" id="PS50089"/>
    </source>
</evidence>
<comment type="caution">
    <text evidence="8">The sequence shown here is derived from an EMBL/GenBank/DDBJ whole genome shotgun (WGS) entry which is preliminary data.</text>
</comment>
<gene>
    <name evidence="8" type="ORF">HS088_TW08G00405</name>
</gene>
<dbReference type="InterPro" id="IPR018957">
    <property type="entry name" value="Znf_C3HC4_RING-type"/>
</dbReference>
<dbReference type="InterPro" id="IPR013083">
    <property type="entry name" value="Znf_RING/FYVE/PHD"/>
</dbReference>
<proteinExistence type="inferred from homology"/>
<dbReference type="OrthoDB" id="10009520at2759"/>
<evidence type="ECO:0000256" key="3">
    <source>
        <dbReference type="ARBA" id="ARBA00022723"/>
    </source>
</evidence>
<keyword evidence="5" id="KW-0862">Zinc</keyword>
<evidence type="ECO:0000313" key="9">
    <source>
        <dbReference type="Proteomes" id="UP000593562"/>
    </source>
</evidence>
<dbReference type="InterPro" id="IPR017907">
    <property type="entry name" value="Znf_RING_CS"/>
</dbReference>
<dbReference type="EMBL" id="JAAARO010000008">
    <property type="protein sequence ID" value="KAF5743817.1"/>
    <property type="molecule type" value="Genomic_DNA"/>
</dbReference>
<dbReference type="GO" id="GO:0008270">
    <property type="term" value="F:zinc ion binding"/>
    <property type="evidence" value="ECO:0007669"/>
    <property type="project" value="UniProtKB-KW"/>
</dbReference>
<evidence type="ECO:0000256" key="6">
    <source>
        <dbReference type="PROSITE-ProRule" id="PRU00175"/>
    </source>
</evidence>
<evidence type="ECO:0000256" key="2">
    <source>
        <dbReference type="ARBA" id="ARBA00005884"/>
    </source>
</evidence>
<dbReference type="SMART" id="SM00184">
    <property type="entry name" value="RING"/>
    <property type="match status" value="1"/>
</dbReference>
<dbReference type="GO" id="GO:0004842">
    <property type="term" value="F:ubiquitin-protein transferase activity"/>
    <property type="evidence" value="ECO:0007669"/>
    <property type="project" value="InterPro"/>
</dbReference>
<feature type="domain" description="RING-type" evidence="7">
    <location>
        <begin position="96"/>
        <end position="141"/>
    </location>
</feature>
<keyword evidence="4 6" id="KW-0863">Zinc-finger</keyword>
<keyword evidence="9" id="KW-1185">Reference proteome</keyword>
<dbReference type="PANTHER" id="PTHR11685">
    <property type="entry name" value="RBR FAMILY RING FINGER AND IBR DOMAIN-CONTAINING"/>
    <property type="match status" value="1"/>
</dbReference>